<evidence type="ECO:0000313" key="2">
    <source>
        <dbReference type="Proteomes" id="UP000221080"/>
    </source>
</evidence>
<keyword evidence="2" id="KW-1185">Reference proteome</keyword>
<evidence type="ECO:0000313" key="3">
    <source>
        <dbReference type="RefSeq" id="XP_017332399.1"/>
    </source>
</evidence>
<proteinExistence type="predicted"/>
<dbReference type="PANTHER" id="PTHR22444">
    <property type="entry name" value="GLUTAMATE-RICH PROTEIN 1"/>
    <property type="match status" value="1"/>
</dbReference>
<dbReference type="KEGG" id="ipu:108270334"/>
<feature type="compositionally biased region" description="Basic residues" evidence="1">
    <location>
        <begin position="169"/>
        <end position="182"/>
    </location>
</feature>
<evidence type="ECO:0000256" key="1">
    <source>
        <dbReference type="SAM" id="MobiDB-lite"/>
    </source>
</evidence>
<reference evidence="2" key="1">
    <citation type="journal article" date="2016" name="Nat. Commun.">
        <title>The channel catfish genome sequence provides insights into the evolution of scale formation in teleosts.</title>
        <authorList>
            <person name="Liu Z."/>
            <person name="Liu S."/>
            <person name="Yao J."/>
            <person name="Bao L."/>
            <person name="Zhang J."/>
            <person name="Li Y."/>
            <person name="Jiang C."/>
            <person name="Sun L."/>
            <person name="Wang R."/>
            <person name="Zhang Y."/>
            <person name="Zhou T."/>
            <person name="Zeng Q."/>
            <person name="Fu Q."/>
            <person name="Gao S."/>
            <person name="Li N."/>
            <person name="Koren S."/>
            <person name="Jiang Y."/>
            <person name="Zimin A."/>
            <person name="Xu P."/>
            <person name="Phillippy A.M."/>
            <person name="Geng X."/>
            <person name="Song L."/>
            <person name="Sun F."/>
            <person name="Li C."/>
            <person name="Wang X."/>
            <person name="Chen A."/>
            <person name="Jin Y."/>
            <person name="Yuan Z."/>
            <person name="Yang Y."/>
            <person name="Tan S."/>
            <person name="Peatman E."/>
            <person name="Lu J."/>
            <person name="Qin Z."/>
            <person name="Dunham R."/>
            <person name="Li Z."/>
            <person name="Sonstegard T."/>
            <person name="Feng J."/>
            <person name="Danzmann R.G."/>
            <person name="Schroeder S."/>
            <person name="Scheffler B."/>
            <person name="Duke M.V."/>
            <person name="Ballard L."/>
            <person name="Kucuktas H."/>
            <person name="Kaltenboeck L."/>
            <person name="Liu H."/>
            <person name="Armbruster J."/>
            <person name="Xie Y."/>
            <person name="Kirby M.L."/>
            <person name="Tian Y."/>
            <person name="Flanagan M.E."/>
            <person name="Mu W."/>
            <person name="Waldbieser G.C."/>
        </authorList>
    </citation>
    <scope>NUCLEOTIDE SEQUENCE [LARGE SCALE GENOMIC DNA]</scope>
    <source>
        <strain evidence="2">SDA103</strain>
    </source>
</reference>
<name>A0A2D0RPG8_ICTPU</name>
<gene>
    <name evidence="3" type="primary">LOC108270334</name>
</gene>
<dbReference type="AlphaFoldDB" id="A0A2D0RPG8"/>
<sequence>MSLRKEVFQAKVLQRLYPAAREVEKVLETPVHHPQGVQLKPSKVTGHVGVPAVSGRKVYTVLPPPKDYVPASGDGLWSPTDAQLVNNADEMPGKGVYLYTTDTPVLRPADLSGSEDRDADEDAGRASIKRKRRRKRKAATVSEGDTPSAAEDAEERSKGNAEGSECLSKNKRRKMKKKRHKEKLLALGLVPRSTAVEFTYKESEEKEEEEDGDKKVEEILDFLHSTRDLYLSDRSRGTGDPSVFLSATESLSARLSDGTSPPAVLSVLCRLGALLRRREAEKLHTVLQEFTHTSTLPKDETEVICTLFHYWMTEVLPVQTDQLT</sequence>
<reference evidence="3" key="2">
    <citation type="submission" date="2025-08" db="UniProtKB">
        <authorList>
            <consortium name="RefSeq"/>
        </authorList>
    </citation>
    <scope>IDENTIFICATION</scope>
    <source>
        <tissue evidence="3">Blood</tissue>
    </source>
</reference>
<organism evidence="2 3">
    <name type="scientific">Ictalurus punctatus</name>
    <name type="common">Channel catfish</name>
    <name type="synonym">Silurus punctatus</name>
    <dbReference type="NCBI Taxonomy" id="7998"/>
    <lineage>
        <taxon>Eukaryota</taxon>
        <taxon>Metazoa</taxon>
        <taxon>Chordata</taxon>
        <taxon>Craniata</taxon>
        <taxon>Vertebrata</taxon>
        <taxon>Euteleostomi</taxon>
        <taxon>Actinopterygii</taxon>
        <taxon>Neopterygii</taxon>
        <taxon>Teleostei</taxon>
        <taxon>Ostariophysi</taxon>
        <taxon>Siluriformes</taxon>
        <taxon>Ictaluridae</taxon>
        <taxon>Ictalurus</taxon>
    </lineage>
</organism>
<dbReference type="RefSeq" id="XP_017332399.1">
    <property type="nucleotide sequence ID" value="XM_017476910.3"/>
</dbReference>
<feature type="region of interest" description="Disordered" evidence="1">
    <location>
        <begin position="106"/>
        <end position="183"/>
    </location>
</feature>
<dbReference type="GeneID" id="108270334"/>
<dbReference type="OrthoDB" id="6151351at2759"/>
<feature type="compositionally biased region" description="Basic residues" evidence="1">
    <location>
        <begin position="127"/>
        <end position="138"/>
    </location>
</feature>
<protein>
    <submittedName>
        <fullName evidence="3">Glutamate-rich protein 1 isoform X1</fullName>
    </submittedName>
</protein>
<accession>A0A2D0RPG8</accession>
<dbReference type="Proteomes" id="UP000221080">
    <property type="component" value="Chromosome 9"/>
</dbReference>
<dbReference type="PANTHER" id="PTHR22444:SF1">
    <property type="entry name" value="GLUTAMATE-RICH PROTEIN 1"/>
    <property type="match status" value="1"/>
</dbReference>
<dbReference type="InterPro" id="IPR026719">
    <property type="entry name" value="ERICH1"/>
</dbReference>